<dbReference type="Proteomes" id="UP001480955">
    <property type="component" value="Unassembled WGS sequence"/>
</dbReference>
<dbReference type="EMBL" id="JBELQE010000046">
    <property type="protein sequence ID" value="MER2249680.1"/>
    <property type="molecule type" value="Genomic_DNA"/>
</dbReference>
<reference evidence="1 2" key="1">
    <citation type="submission" date="2024-06" db="EMBL/GenBank/DDBJ databases">
        <authorList>
            <person name="Campbell A.G."/>
        </authorList>
    </citation>
    <scope>NUCLEOTIDE SEQUENCE [LARGE SCALE GENOMIC DNA]</scope>
    <source>
        <strain evidence="1 2">EM12</strain>
    </source>
</reference>
<keyword evidence="2" id="KW-1185">Reference proteome</keyword>
<evidence type="ECO:0000313" key="2">
    <source>
        <dbReference type="Proteomes" id="UP001480955"/>
    </source>
</evidence>
<accession>A0ABV1QJY7</accession>
<dbReference type="RefSeq" id="WP_350393280.1">
    <property type="nucleotide sequence ID" value="NZ_JBELQE010000046.1"/>
</dbReference>
<sequence>MFLAGVAGHLSLPIGGQGMNACLQPVIGSDQ</sequence>
<organism evidence="1 2">
    <name type="scientific">Methylorubrum podarium</name>
    <dbReference type="NCBI Taxonomy" id="200476"/>
    <lineage>
        <taxon>Bacteria</taxon>
        <taxon>Pseudomonadati</taxon>
        <taxon>Pseudomonadota</taxon>
        <taxon>Alphaproteobacteria</taxon>
        <taxon>Hyphomicrobiales</taxon>
        <taxon>Methylobacteriaceae</taxon>
        <taxon>Methylorubrum</taxon>
    </lineage>
</organism>
<comment type="caution">
    <text evidence="1">The sequence shown here is derived from an EMBL/GenBank/DDBJ whole genome shotgun (WGS) entry which is preliminary data.</text>
</comment>
<evidence type="ECO:0000313" key="1">
    <source>
        <dbReference type="EMBL" id="MER2249680.1"/>
    </source>
</evidence>
<name>A0ABV1QJY7_9HYPH</name>
<proteinExistence type="predicted"/>
<protein>
    <submittedName>
        <fullName evidence="1">Uncharacterized protein</fullName>
    </submittedName>
</protein>
<gene>
    <name evidence="1" type="ORF">ABS772_07100</name>
</gene>